<dbReference type="InterPro" id="IPR002173">
    <property type="entry name" value="Carboh/pur_kinase_PfkB_CS"/>
</dbReference>
<dbReference type="CDD" id="cd01942">
    <property type="entry name" value="ribokinase_group_A"/>
    <property type="match status" value="1"/>
</dbReference>
<keyword evidence="2 4" id="KW-0418">Kinase</keyword>
<dbReference type="EMBL" id="LQQU01000005">
    <property type="protein sequence ID" value="KZE34856.1"/>
    <property type="molecule type" value="Genomic_DNA"/>
</dbReference>
<keyword evidence="5" id="KW-1185">Reference proteome</keyword>
<feature type="domain" description="Carbohydrate kinase PfkB" evidence="3">
    <location>
        <begin position="34"/>
        <end position="292"/>
    </location>
</feature>
<dbReference type="Proteomes" id="UP000076625">
    <property type="component" value="Unassembled WGS sequence"/>
</dbReference>
<dbReference type="Gene3D" id="3.40.1190.20">
    <property type="match status" value="1"/>
</dbReference>
<evidence type="ECO:0000259" key="3">
    <source>
        <dbReference type="Pfam" id="PF00294"/>
    </source>
</evidence>
<gene>
    <name evidence="4" type="ORF">AVW16_05930</name>
</gene>
<dbReference type="GO" id="GO:0016301">
    <property type="term" value="F:kinase activity"/>
    <property type="evidence" value="ECO:0007669"/>
    <property type="project" value="UniProtKB-KW"/>
</dbReference>
<proteinExistence type="predicted"/>
<accession>A0A163DKG6</accession>
<dbReference type="AlphaFoldDB" id="A0A163DKG6"/>
<sequence>MSLLVCGSLAFDTLLGFEDRFARHLLPEHLSKLSAAFRAPTMRREWGGCAGNIAYSLGLMGETPRVLGAVGADFAPYRAHLERHGVDTGAIRAFDDAYTAQCFIISDADGNQITAFHPGAMDRSAQLSVADLPARPTLAIVAPSGREGSLRFARELAGQGVPFVFDPGQELPLFSRDELVALVDAAAWVTVNDYESELLIERSGLTLAEIAARVTALIVTRGAAGSTIYAGGDALEMAAAPLEAPLVDPAGCGDAYRAGLLYGLARGLPWADTGRIASLLGALVAEQPGAQNHAFELAELAARYRRAYGRDWPGGDAHTRTSCGEG</sequence>
<dbReference type="SUPFAM" id="SSF53613">
    <property type="entry name" value="Ribokinase-like"/>
    <property type="match status" value="1"/>
</dbReference>
<dbReference type="OrthoDB" id="9779730at2"/>
<name>A0A163DKG6_9NEIS</name>
<keyword evidence="1" id="KW-0808">Transferase</keyword>
<evidence type="ECO:0000256" key="1">
    <source>
        <dbReference type="ARBA" id="ARBA00022679"/>
    </source>
</evidence>
<dbReference type="RefSeq" id="WP_066609989.1">
    <property type="nucleotide sequence ID" value="NZ_LQQU01000005.1"/>
</dbReference>
<dbReference type="PANTHER" id="PTHR10584">
    <property type="entry name" value="SUGAR KINASE"/>
    <property type="match status" value="1"/>
</dbReference>
<organism evidence="4 5">
    <name type="scientific">Crenobacter luteus</name>
    <dbReference type="NCBI Taxonomy" id="1452487"/>
    <lineage>
        <taxon>Bacteria</taxon>
        <taxon>Pseudomonadati</taxon>
        <taxon>Pseudomonadota</taxon>
        <taxon>Betaproteobacteria</taxon>
        <taxon>Neisseriales</taxon>
        <taxon>Neisseriaceae</taxon>
        <taxon>Crenobacter</taxon>
    </lineage>
</organism>
<evidence type="ECO:0000256" key="2">
    <source>
        <dbReference type="ARBA" id="ARBA00022777"/>
    </source>
</evidence>
<evidence type="ECO:0000313" key="4">
    <source>
        <dbReference type="EMBL" id="KZE34856.1"/>
    </source>
</evidence>
<protein>
    <submittedName>
        <fullName evidence="4">Sugar kinase</fullName>
    </submittedName>
</protein>
<reference evidence="5" key="1">
    <citation type="submission" date="2016-01" db="EMBL/GenBank/DDBJ databases">
        <title>Draft genome of Chromobacterium sp. F49.</title>
        <authorList>
            <person name="Hong K.W."/>
        </authorList>
    </citation>
    <scope>NUCLEOTIDE SEQUENCE [LARGE SCALE GENOMIC DNA]</scope>
    <source>
        <strain evidence="5">CN10</strain>
    </source>
</reference>
<dbReference type="InterPro" id="IPR011611">
    <property type="entry name" value="PfkB_dom"/>
</dbReference>
<evidence type="ECO:0000313" key="5">
    <source>
        <dbReference type="Proteomes" id="UP000076625"/>
    </source>
</evidence>
<dbReference type="Pfam" id="PF00294">
    <property type="entry name" value="PfkB"/>
    <property type="match status" value="1"/>
</dbReference>
<dbReference type="InterPro" id="IPR029056">
    <property type="entry name" value="Ribokinase-like"/>
</dbReference>
<comment type="caution">
    <text evidence="4">The sequence shown here is derived from an EMBL/GenBank/DDBJ whole genome shotgun (WGS) entry which is preliminary data.</text>
</comment>
<dbReference type="PANTHER" id="PTHR10584:SF166">
    <property type="entry name" value="RIBOKINASE"/>
    <property type="match status" value="1"/>
</dbReference>
<dbReference type="STRING" id="1452487.AVW16_05930"/>
<dbReference type="PROSITE" id="PS00583">
    <property type="entry name" value="PFKB_KINASES_1"/>
    <property type="match status" value="1"/>
</dbReference>